<dbReference type="InterPro" id="IPR006764">
    <property type="entry name" value="SAM_dep_MeTrfase_SAV2177_type"/>
</dbReference>
<evidence type="ECO:0000256" key="1">
    <source>
        <dbReference type="SAM" id="MobiDB-lite"/>
    </source>
</evidence>
<dbReference type="Proteomes" id="UP000319210">
    <property type="component" value="Unassembled WGS sequence"/>
</dbReference>
<evidence type="ECO:0000313" key="2">
    <source>
        <dbReference type="EMBL" id="GEB47833.1"/>
    </source>
</evidence>
<evidence type="ECO:0008006" key="4">
    <source>
        <dbReference type="Google" id="ProtNLM"/>
    </source>
</evidence>
<keyword evidence="3" id="KW-1185">Reference proteome</keyword>
<gene>
    <name evidence="2" type="ORF">SCA03_03840</name>
</gene>
<dbReference type="Pfam" id="PF04672">
    <property type="entry name" value="Methyltransf_19"/>
    <property type="match status" value="1"/>
</dbReference>
<dbReference type="SUPFAM" id="SSF53335">
    <property type="entry name" value="S-adenosyl-L-methionine-dependent methyltransferases"/>
    <property type="match status" value="1"/>
</dbReference>
<name>A0A4Y3QT77_STRCI</name>
<dbReference type="InterPro" id="IPR029063">
    <property type="entry name" value="SAM-dependent_MTases_sf"/>
</dbReference>
<dbReference type="CDD" id="cd02440">
    <property type="entry name" value="AdoMet_MTases"/>
    <property type="match status" value="1"/>
</dbReference>
<comment type="caution">
    <text evidence="2">The sequence shown here is derived from an EMBL/GenBank/DDBJ whole genome shotgun (WGS) entry which is preliminary data.</text>
</comment>
<sequence>MRAAWHGAAPCPTGFRTRPAGHRRRRQRRQRRQQGGERDRSRQAEGGSGTHPGARPRCVPSWAAHGPTPGEDMNHASPAPASPGLRPHTARLYDYFLGGKTNYGVDRKLATEALSLYPNTMVAARHNRAFMHRVVRYLGREAGLCQFLDIGTGIPTEPNLHQVAQREHPEARVVYSDNDPIVLAHARALMTGSPEGATDYVEADVRDPELILEHAGRTLDFDRPVALSLIALMHFVGDADDPFGIVRRLVDALPSGSALALSHATLELDPGLQKVADAYGRQGLEVRLRDHEQVLGFFSGLELVEPGLVATCDWRPELDDSPQDADMVDRSEVGVWAALGIKP</sequence>
<proteinExistence type="predicted"/>
<dbReference type="Gene3D" id="3.40.50.150">
    <property type="entry name" value="Vaccinia Virus protein VP39"/>
    <property type="match status" value="1"/>
</dbReference>
<reference evidence="2 3" key="1">
    <citation type="submission" date="2019-06" db="EMBL/GenBank/DDBJ databases">
        <title>Whole genome shotgun sequence of Streptomyces cacaoi subsp. cacaoi NBRC 12748.</title>
        <authorList>
            <person name="Hosoyama A."/>
            <person name="Uohara A."/>
            <person name="Ohji S."/>
            <person name="Ichikawa N."/>
        </authorList>
    </citation>
    <scope>NUCLEOTIDE SEQUENCE [LARGE SCALE GENOMIC DNA]</scope>
    <source>
        <strain evidence="2 3">NBRC 12748</strain>
    </source>
</reference>
<organism evidence="2 3">
    <name type="scientific">Streptomyces cacaoi</name>
    <dbReference type="NCBI Taxonomy" id="1898"/>
    <lineage>
        <taxon>Bacteria</taxon>
        <taxon>Bacillati</taxon>
        <taxon>Actinomycetota</taxon>
        <taxon>Actinomycetes</taxon>
        <taxon>Kitasatosporales</taxon>
        <taxon>Streptomycetaceae</taxon>
        <taxon>Streptomyces</taxon>
    </lineage>
</organism>
<feature type="region of interest" description="Disordered" evidence="1">
    <location>
        <begin position="1"/>
        <end position="85"/>
    </location>
</feature>
<feature type="compositionally biased region" description="Basic residues" evidence="1">
    <location>
        <begin position="19"/>
        <end position="32"/>
    </location>
</feature>
<feature type="compositionally biased region" description="Basic and acidic residues" evidence="1">
    <location>
        <begin position="34"/>
        <end position="43"/>
    </location>
</feature>
<accession>A0A4Y3QT77</accession>
<protein>
    <recommendedName>
        <fullName evidence="4">SAM-dependent methyltransferase</fullName>
    </recommendedName>
</protein>
<dbReference type="EMBL" id="BJMM01000002">
    <property type="protein sequence ID" value="GEB47833.1"/>
    <property type="molecule type" value="Genomic_DNA"/>
</dbReference>
<evidence type="ECO:0000313" key="3">
    <source>
        <dbReference type="Proteomes" id="UP000319210"/>
    </source>
</evidence>
<dbReference type="AlphaFoldDB" id="A0A4Y3QT77"/>